<organism evidence="3 4">
    <name type="scientific">Ralstonia solanacearum</name>
    <name type="common">Pseudomonas solanacearum</name>
    <dbReference type="NCBI Taxonomy" id="305"/>
    <lineage>
        <taxon>Bacteria</taxon>
        <taxon>Pseudomonadati</taxon>
        <taxon>Pseudomonadota</taxon>
        <taxon>Betaproteobacteria</taxon>
        <taxon>Burkholderiales</taxon>
        <taxon>Burkholderiaceae</taxon>
        <taxon>Ralstonia</taxon>
        <taxon>Ralstonia solanacearum species complex</taxon>
    </lineage>
</organism>
<reference evidence="4" key="1">
    <citation type="submission" date="2020-04" db="EMBL/GenBank/DDBJ databases">
        <title>Ralstonia solanacearum UW576, UW763, UW773, and UW774.</title>
        <authorList>
            <person name="Steidl O."/>
            <person name="Truchon A."/>
            <person name="Allen C."/>
        </authorList>
    </citation>
    <scope>NUCLEOTIDE SEQUENCE [LARGE SCALE GENOMIC DNA]</scope>
    <source>
        <strain evidence="4">UW774</strain>
    </source>
</reference>
<evidence type="ECO:0000256" key="1">
    <source>
        <dbReference type="ARBA" id="ARBA00007100"/>
    </source>
</evidence>
<dbReference type="EMBL" id="CP051169">
    <property type="protein sequence ID" value="QOK97637.1"/>
    <property type="molecule type" value="Genomic_DNA"/>
</dbReference>
<name>A0AA92QC52_RALSL</name>
<dbReference type="Pfam" id="PF13369">
    <property type="entry name" value="Transglut_core2"/>
    <property type="match status" value="1"/>
</dbReference>
<feature type="domain" description="Protein SirB1 N-terminal" evidence="2">
    <location>
        <begin position="45"/>
        <end position="199"/>
    </location>
</feature>
<comment type="similarity">
    <text evidence="1">Belongs to the UPF0162 family.</text>
</comment>
<proteinExistence type="inferred from homology"/>
<dbReference type="InterPro" id="IPR032698">
    <property type="entry name" value="SirB1_N"/>
</dbReference>
<evidence type="ECO:0000313" key="4">
    <source>
        <dbReference type="Proteomes" id="UP000593970"/>
    </source>
</evidence>
<dbReference type="AlphaFoldDB" id="A0AA92QC52"/>
<evidence type="ECO:0000259" key="2">
    <source>
        <dbReference type="Pfam" id="PF13369"/>
    </source>
</evidence>
<gene>
    <name evidence="3" type="ORF">HF909_15220</name>
</gene>
<dbReference type="Proteomes" id="UP000593970">
    <property type="component" value="Chromosome"/>
</dbReference>
<evidence type="ECO:0000313" key="3">
    <source>
        <dbReference type="EMBL" id="QOK97637.1"/>
    </source>
</evidence>
<accession>A0AA92QC52</accession>
<sequence length="281" mass="32124">MPAATSPNIRTIRAILETPNEKIDLVRAKLVIDKMIDPSIDIEATVAKIDAIATQNKRALPANASAWDKMQALRQFFYRAGPWNDNRPWHYDFDHPRGDNMADMLLPNYLETRKGQCVSMPLLFMFVAQKLGMEVALALAPNHTFVMLKNDNGAWLNLETTADGAPTRLETYQRQMPMSKRALDNGSYMRPLSKHETVAAMSNELIQFYLDQGRPEQAAALAELTLPYAPSDISIWIYKSNAYKRIIRRDFMSHYRTSKDIPADQFPRFNELSVLCKRIRS</sequence>
<protein>
    <recommendedName>
        <fullName evidence="2">Protein SirB1 N-terminal domain-containing protein</fullName>
    </recommendedName>
</protein>